<evidence type="ECO:0000256" key="14">
    <source>
        <dbReference type="SAM" id="Phobius"/>
    </source>
</evidence>
<dbReference type="InterPro" id="IPR013783">
    <property type="entry name" value="Ig-like_fold"/>
</dbReference>
<dbReference type="GO" id="GO:0031901">
    <property type="term" value="C:early endosome membrane"/>
    <property type="evidence" value="ECO:0007669"/>
    <property type="project" value="UniProtKB-SubCell"/>
</dbReference>
<evidence type="ECO:0000256" key="3">
    <source>
        <dbReference type="ARBA" id="ARBA00004614"/>
    </source>
</evidence>
<dbReference type="PANTHER" id="PTHR16675:SF242">
    <property type="entry name" value="MAJOR HISTOCOMPATIBILITY COMPLEX CLASS I-RELATED GENE PROTEIN"/>
    <property type="match status" value="1"/>
</dbReference>
<keyword evidence="17" id="KW-1185">Reference proteome</keyword>
<dbReference type="GO" id="GO:0000139">
    <property type="term" value="C:Golgi membrane"/>
    <property type="evidence" value="ECO:0007669"/>
    <property type="project" value="UniProtKB-SubCell"/>
</dbReference>
<dbReference type="FunFam" id="2.60.40.10:FF:000204">
    <property type="entry name" value="Major histocompatibility complex, class I-related protein"/>
    <property type="match status" value="1"/>
</dbReference>
<dbReference type="Proteomes" id="UP000005225">
    <property type="component" value="Unassembled WGS sequence"/>
</dbReference>
<dbReference type="InterPro" id="IPR003597">
    <property type="entry name" value="Ig_C1-set"/>
</dbReference>
<evidence type="ECO:0000259" key="15">
    <source>
        <dbReference type="PROSITE" id="PS50835"/>
    </source>
</evidence>
<dbReference type="InterPro" id="IPR050208">
    <property type="entry name" value="MHC_class-I_related"/>
</dbReference>
<proteinExistence type="inferred from homology"/>
<dbReference type="Gene3D" id="3.30.500.10">
    <property type="entry name" value="MHC class I-like antigen recognition-like"/>
    <property type="match status" value="2"/>
</dbReference>
<dbReference type="SUPFAM" id="SSF48726">
    <property type="entry name" value="Immunoglobulin"/>
    <property type="match status" value="1"/>
</dbReference>
<dbReference type="GO" id="GO:0031902">
    <property type="term" value="C:late endosome membrane"/>
    <property type="evidence" value="ECO:0007669"/>
    <property type="project" value="UniProtKB-SubCell"/>
</dbReference>
<reference evidence="16" key="2">
    <citation type="submission" date="2025-08" db="UniProtKB">
        <authorList>
            <consortium name="Ensembl"/>
        </authorList>
    </citation>
    <scope>IDENTIFICATION</scope>
</reference>
<keyword evidence="5 14" id="KW-0812">Transmembrane</keyword>
<evidence type="ECO:0000256" key="6">
    <source>
        <dbReference type="ARBA" id="ARBA00022729"/>
    </source>
</evidence>
<dbReference type="InterPro" id="IPR001039">
    <property type="entry name" value="MHC_I_a_a1/a2"/>
</dbReference>
<evidence type="ECO:0000256" key="8">
    <source>
        <dbReference type="ARBA" id="ARBA00022989"/>
    </source>
</evidence>
<dbReference type="Pfam" id="PF07654">
    <property type="entry name" value="C1-set"/>
    <property type="match status" value="1"/>
</dbReference>
<evidence type="ECO:0000256" key="12">
    <source>
        <dbReference type="ARBA" id="ARBA00037817"/>
    </source>
</evidence>
<reference evidence="16" key="3">
    <citation type="submission" date="2025-09" db="UniProtKB">
        <authorList>
            <consortium name="Ensembl"/>
        </authorList>
    </citation>
    <scope>IDENTIFICATION</scope>
</reference>
<protein>
    <recommendedName>
        <fullName evidence="15">Ig-like domain-containing protein</fullName>
    </recommendedName>
</protein>
<dbReference type="GO" id="GO:0002474">
    <property type="term" value="P:antigen processing and presentation of peptide antigen via MHC class I"/>
    <property type="evidence" value="ECO:0007669"/>
    <property type="project" value="UniProtKB-KW"/>
</dbReference>
<feature type="domain" description="Ig-like" evidence="15">
    <location>
        <begin position="179"/>
        <end position="271"/>
    </location>
</feature>
<dbReference type="GeneTree" id="ENSGT01150000286995"/>
<dbReference type="GO" id="GO:0005615">
    <property type="term" value="C:extracellular space"/>
    <property type="evidence" value="ECO:0007669"/>
    <property type="project" value="TreeGrafter"/>
</dbReference>
<dbReference type="SMART" id="SM00407">
    <property type="entry name" value="IGc1"/>
    <property type="match status" value="1"/>
</dbReference>
<dbReference type="SUPFAM" id="SSF54452">
    <property type="entry name" value="MHC antigen-recognition domain"/>
    <property type="match status" value="1"/>
</dbReference>
<comment type="subcellular location">
    <subcellularLocation>
        <location evidence="2">Early endosome membrane</location>
        <topology evidence="2">Single-pass type I membrane protein</topology>
    </subcellularLocation>
    <subcellularLocation>
        <location evidence="1">Endoplasmic reticulum membrane</location>
        <topology evidence="1">Single-pass type I membrane protein</topology>
    </subcellularLocation>
    <subcellularLocation>
        <location evidence="3">Golgi apparatus membrane</location>
        <topology evidence="3">Single-pass type I membrane protein</topology>
    </subcellularLocation>
    <subcellularLocation>
        <location evidence="12">Late endosome membrane</location>
        <topology evidence="12">Single-pass type I membrane protein</topology>
    </subcellularLocation>
</comment>
<dbReference type="GO" id="GO:0009897">
    <property type="term" value="C:external side of plasma membrane"/>
    <property type="evidence" value="ECO:0007669"/>
    <property type="project" value="TreeGrafter"/>
</dbReference>
<keyword evidence="7" id="KW-0391">Immunity</keyword>
<keyword evidence="8 14" id="KW-1133">Transmembrane helix</keyword>
<comment type="similarity">
    <text evidence="13">Belongs to the MHC class I family.</text>
</comment>
<evidence type="ECO:0000256" key="2">
    <source>
        <dbReference type="ARBA" id="ARBA00004158"/>
    </source>
</evidence>
<keyword evidence="6" id="KW-0732">Signal</keyword>
<dbReference type="InterPro" id="IPR011162">
    <property type="entry name" value="MHC_I/II-like_Ag-recog"/>
</dbReference>
<dbReference type="AlphaFoldDB" id="H0XPX7"/>
<reference evidence="17" key="1">
    <citation type="submission" date="2011-03" db="EMBL/GenBank/DDBJ databases">
        <title>Version 3 of the genome sequence of Otolemur garnettii (Bushbaby).</title>
        <authorList>
            <consortium name="The Broad Institute Genome Sequencing Platform"/>
            <person name="Di Palma F."/>
            <person name="Johnson J."/>
            <person name="Lander E.S."/>
            <person name="Lindblad-Toh K."/>
            <person name="Jaffe D.B."/>
            <person name="Gnerre S."/>
            <person name="MacCallum I."/>
            <person name="Przybylski D."/>
            <person name="Ribeiro F.J."/>
            <person name="Burton J.N."/>
            <person name="Walker B.J."/>
            <person name="Sharpe T."/>
            <person name="Hall G."/>
        </authorList>
    </citation>
    <scope>NUCLEOTIDE SEQUENCE [LARGE SCALE GENOMIC DNA]</scope>
</reference>
<dbReference type="InterPro" id="IPR036179">
    <property type="entry name" value="Ig-like_dom_sf"/>
</dbReference>
<dbReference type="GO" id="GO:0042612">
    <property type="term" value="C:MHC class I protein complex"/>
    <property type="evidence" value="ECO:0007669"/>
    <property type="project" value="UniProtKB-KW"/>
</dbReference>
<dbReference type="eggNOG" id="ENOG502RQEK">
    <property type="taxonomic scope" value="Eukaryota"/>
</dbReference>
<keyword evidence="4" id="KW-0490">MHC I</keyword>
<dbReference type="InterPro" id="IPR011161">
    <property type="entry name" value="MHC_I-like_Ag-recog"/>
</dbReference>
<evidence type="ECO:0000256" key="11">
    <source>
        <dbReference type="ARBA" id="ARBA00023180"/>
    </source>
</evidence>
<keyword evidence="10" id="KW-1015">Disulfide bond</keyword>
<dbReference type="FunCoup" id="H0XPX7">
    <property type="interactions" value="483"/>
</dbReference>
<evidence type="ECO:0000256" key="1">
    <source>
        <dbReference type="ARBA" id="ARBA00004115"/>
    </source>
</evidence>
<accession>H0XPX7</accession>
<evidence type="ECO:0000313" key="17">
    <source>
        <dbReference type="Proteomes" id="UP000005225"/>
    </source>
</evidence>
<dbReference type="Ensembl" id="ENSOGAT00000033825.1">
    <property type="protein sequence ID" value="ENSOGAP00000018168.1"/>
    <property type="gene ID" value="ENSOGAG00000010435.2"/>
</dbReference>
<dbReference type="GO" id="GO:0005789">
    <property type="term" value="C:endoplasmic reticulum membrane"/>
    <property type="evidence" value="ECO:0007669"/>
    <property type="project" value="UniProtKB-SubCell"/>
</dbReference>
<evidence type="ECO:0000256" key="10">
    <source>
        <dbReference type="ARBA" id="ARBA00023157"/>
    </source>
</evidence>
<dbReference type="GO" id="GO:0006955">
    <property type="term" value="P:immune response"/>
    <property type="evidence" value="ECO:0007669"/>
    <property type="project" value="TreeGrafter"/>
</dbReference>
<feature type="transmembrane region" description="Helical" evidence="14">
    <location>
        <begin position="272"/>
        <end position="295"/>
    </location>
</feature>
<dbReference type="PANTHER" id="PTHR16675">
    <property type="entry name" value="MHC CLASS I-RELATED"/>
    <property type="match status" value="1"/>
</dbReference>
<name>H0XPX7_OTOGA</name>
<keyword evidence="11" id="KW-0325">Glycoprotein</keyword>
<evidence type="ECO:0000256" key="9">
    <source>
        <dbReference type="ARBA" id="ARBA00023136"/>
    </source>
</evidence>
<dbReference type="Pfam" id="PF00129">
    <property type="entry name" value="MHC_I"/>
    <property type="match status" value="1"/>
</dbReference>
<evidence type="ECO:0000256" key="13">
    <source>
        <dbReference type="RuleBase" id="RU004439"/>
    </source>
</evidence>
<evidence type="ECO:0000256" key="5">
    <source>
        <dbReference type="ARBA" id="ARBA00022692"/>
    </source>
</evidence>
<evidence type="ECO:0000313" key="16">
    <source>
        <dbReference type="Ensembl" id="ENSOGAP00000018168.1"/>
    </source>
</evidence>
<sequence>TVLQLPSPLQALIRFSSCPGTHSLRYFRLGVSDPGRGLPELISVGYVDSYPITTYDSVAQQKKPKAPWRAENLVPSHWERYRQLLRGWQQTTQVELKQLQRRHNHSGHHTYWRMTGCEVLEDGSTGIAVDNVVHVTKRVREANQHELQYQKNWLEEECITWLKRLLGYGKDVLPEQLEPPLVRVHRKETFPGITTLQSSAGFYSPEISMIWMRNGEEMDSGDILPSGDGTYQTRVSVELDPQSTDVYSCYMEHCGLHIVLQGKLSESESIPLVMKIIFGSVVLAMVLTGIGLLAWRRPQEPNGVSCLPAPDQ</sequence>
<dbReference type="OMA" id="PEISMMW"/>
<dbReference type="InParanoid" id="H0XPX7"/>
<dbReference type="PRINTS" id="PR01638">
    <property type="entry name" value="MHCCLASSI"/>
</dbReference>
<organism evidence="16 17">
    <name type="scientific">Otolemur garnettii</name>
    <name type="common">Small-eared galago</name>
    <name type="synonym">Garnett's greater bushbaby</name>
    <dbReference type="NCBI Taxonomy" id="30611"/>
    <lineage>
        <taxon>Eukaryota</taxon>
        <taxon>Metazoa</taxon>
        <taxon>Chordata</taxon>
        <taxon>Craniata</taxon>
        <taxon>Vertebrata</taxon>
        <taxon>Euteleostomi</taxon>
        <taxon>Mammalia</taxon>
        <taxon>Eutheria</taxon>
        <taxon>Euarchontoglires</taxon>
        <taxon>Primates</taxon>
        <taxon>Strepsirrhini</taxon>
        <taxon>Lorisiformes</taxon>
        <taxon>Galagidae</taxon>
        <taxon>Otolemur</taxon>
    </lineage>
</organism>
<dbReference type="Gene3D" id="2.60.40.10">
    <property type="entry name" value="Immunoglobulins"/>
    <property type="match status" value="1"/>
</dbReference>
<dbReference type="STRING" id="30611.ENSOGAP00000018168"/>
<dbReference type="PROSITE" id="PS50835">
    <property type="entry name" value="IG_LIKE"/>
    <property type="match status" value="1"/>
</dbReference>
<dbReference type="EMBL" id="AAQR03038111">
    <property type="status" value="NOT_ANNOTATED_CDS"/>
    <property type="molecule type" value="Genomic_DNA"/>
</dbReference>
<evidence type="ECO:0000256" key="4">
    <source>
        <dbReference type="ARBA" id="ARBA00022451"/>
    </source>
</evidence>
<dbReference type="InterPro" id="IPR007110">
    <property type="entry name" value="Ig-like_dom"/>
</dbReference>
<keyword evidence="9 14" id="KW-0472">Membrane</keyword>
<evidence type="ECO:0000256" key="7">
    <source>
        <dbReference type="ARBA" id="ARBA00022859"/>
    </source>
</evidence>
<dbReference type="InterPro" id="IPR037055">
    <property type="entry name" value="MHC_I-like_Ag-recog_sf"/>
</dbReference>